<comment type="caution">
    <text evidence="1">The sequence shown here is derived from an EMBL/GenBank/DDBJ whole genome shotgun (WGS) entry which is preliminary data.</text>
</comment>
<dbReference type="EMBL" id="NOWI01000002">
    <property type="protein sequence ID" value="RFT46472.1"/>
    <property type="molecule type" value="Genomic_DNA"/>
</dbReference>
<evidence type="ECO:0000313" key="1">
    <source>
        <dbReference type="EMBL" id="RFT46472.1"/>
    </source>
</evidence>
<protein>
    <submittedName>
        <fullName evidence="1">Uncharacterized protein</fullName>
    </submittedName>
</protein>
<evidence type="ECO:0000313" key="2">
    <source>
        <dbReference type="Proteomes" id="UP000259211"/>
    </source>
</evidence>
<organism evidence="1 2">
    <name type="scientific">Cutibacterium avidum</name>
    <dbReference type="NCBI Taxonomy" id="33010"/>
    <lineage>
        <taxon>Bacteria</taxon>
        <taxon>Bacillati</taxon>
        <taxon>Actinomycetota</taxon>
        <taxon>Actinomycetes</taxon>
        <taxon>Propionibacteriales</taxon>
        <taxon>Propionibacteriaceae</taxon>
        <taxon>Cutibacterium</taxon>
    </lineage>
</organism>
<sequence>MTSRAEKLTTSNVDSLKGHKAWGCAIGGDDDGEGMQFETITQADVDSMKKDPIMADVPVPTGSSCDVPHGAVYLLFLEDGRIFQHRLVECSYHDEK</sequence>
<accession>A0A3E2DM65</accession>
<dbReference type="AlphaFoldDB" id="A0A3E2DM65"/>
<dbReference type="RefSeq" id="WP_117188579.1">
    <property type="nucleotide sequence ID" value="NZ_NOWI01000002.1"/>
</dbReference>
<gene>
    <name evidence="1" type="ORF">CHT91_02665</name>
</gene>
<reference evidence="1 2" key="1">
    <citation type="submission" date="2017-07" db="EMBL/GenBank/DDBJ databases">
        <authorList>
            <person name="Sun Z.S."/>
            <person name="Albrecht U."/>
            <person name="Echele G."/>
            <person name="Lee C.C."/>
        </authorList>
    </citation>
    <scope>NUCLEOTIDE SEQUENCE [LARGE SCALE GENOMIC DNA]</scope>
    <source>
        <strain evidence="1 2">P16-029</strain>
    </source>
</reference>
<dbReference type="Proteomes" id="UP000259211">
    <property type="component" value="Unassembled WGS sequence"/>
</dbReference>
<proteinExistence type="predicted"/>
<name>A0A3E2DM65_9ACTN</name>